<gene>
    <name evidence="1" type="ORF">Q604_UNBC18234G0001</name>
</gene>
<protein>
    <submittedName>
        <fullName evidence="1">Uncharacterized protein</fullName>
    </submittedName>
</protein>
<sequence>MAAEIKEENLSLALRFIVEKFGKDALLNQNKVKAILPDLLSNKF</sequence>
<proteinExistence type="predicted"/>
<reference evidence="1" key="1">
    <citation type="submission" date="2013-12" db="EMBL/GenBank/DDBJ databases">
        <title>A Varibaculum cambriense genome reconstructed from a premature infant gut community with otherwise low bacterial novelty that shifts toward anaerobic metabolism during the third week of life.</title>
        <authorList>
            <person name="Brown C.T."/>
            <person name="Sharon I."/>
            <person name="Thomas B.C."/>
            <person name="Castelle C.J."/>
            <person name="Morowitz M.J."/>
            <person name="Banfield J.F."/>
        </authorList>
    </citation>
    <scope>NUCLEOTIDE SEQUENCE</scope>
</reference>
<dbReference type="AlphaFoldDB" id="W1X1C7"/>
<evidence type="ECO:0000313" key="1">
    <source>
        <dbReference type="EMBL" id="ETJ22529.1"/>
    </source>
</evidence>
<name>W1X1C7_9ZZZZ</name>
<dbReference type="EMBL" id="AZMM01018234">
    <property type="protein sequence ID" value="ETJ22529.1"/>
    <property type="molecule type" value="Genomic_DNA"/>
</dbReference>
<organism evidence="1">
    <name type="scientific">human gut metagenome</name>
    <dbReference type="NCBI Taxonomy" id="408170"/>
    <lineage>
        <taxon>unclassified sequences</taxon>
        <taxon>metagenomes</taxon>
        <taxon>organismal metagenomes</taxon>
    </lineage>
</organism>
<feature type="non-terminal residue" evidence="1">
    <location>
        <position position="44"/>
    </location>
</feature>
<comment type="caution">
    <text evidence="1">The sequence shown here is derived from an EMBL/GenBank/DDBJ whole genome shotgun (WGS) entry which is preliminary data.</text>
</comment>
<accession>W1X1C7</accession>